<evidence type="ECO:0000259" key="9">
    <source>
        <dbReference type="SMART" id="SM01083"/>
    </source>
</evidence>
<evidence type="ECO:0000256" key="3">
    <source>
        <dbReference type="ARBA" id="ARBA00022664"/>
    </source>
</evidence>
<dbReference type="GO" id="GO:0000398">
    <property type="term" value="P:mRNA splicing, via spliceosome"/>
    <property type="evidence" value="ECO:0007669"/>
    <property type="project" value="TreeGrafter"/>
</dbReference>
<reference evidence="11" key="1">
    <citation type="submission" date="2015-09" db="EMBL/GenBank/DDBJ databases">
        <authorList>
            <person name="Fill T.P."/>
            <person name="Baretta J.F."/>
            <person name="de Almeida L.G."/>
            <person name="Rocha M."/>
            <person name="de Souza D.H."/>
            <person name="Malavazi I."/>
            <person name="Cerdeira L.T."/>
            <person name="Hong H."/>
            <person name="Samborskyy M."/>
            <person name="de Vasconcelos A.T."/>
            <person name="Leadlay P."/>
            <person name="Rodrigues-Filho E."/>
        </authorList>
    </citation>
    <scope>NUCLEOTIDE SEQUENCE [LARGE SCALE GENOMIC DNA]</scope>
    <source>
        <strain evidence="11">LaBioMMi 136</strain>
    </source>
</reference>
<evidence type="ECO:0000256" key="6">
    <source>
        <dbReference type="ARBA" id="ARBA00023187"/>
    </source>
</evidence>
<keyword evidence="7" id="KW-0539">Nucleus</keyword>
<keyword evidence="5" id="KW-0175">Coiled coil</keyword>
<dbReference type="GO" id="GO:0005684">
    <property type="term" value="C:U2-type spliceosomal complex"/>
    <property type="evidence" value="ECO:0007669"/>
    <property type="project" value="TreeGrafter"/>
</dbReference>
<evidence type="ECO:0000256" key="8">
    <source>
        <dbReference type="SAM" id="MobiDB-lite"/>
    </source>
</evidence>
<evidence type="ECO:0000313" key="10">
    <source>
        <dbReference type="EMBL" id="OOQ85361.1"/>
    </source>
</evidence>
<protein>
    <recommendedName>
        <fullName evidence="9">CBF1-interacting co-repressor CIR N-terminal domain-containing protein</fullName>
    </recommendedName>
</protein>
<keyword evidence="3" id="KW-0507">mRNA processing</keyword>
<evidence type="ECO:0000256" key="4">
    <source>
        <dbReference type="ARBA" id="ARBA00022728"/>
    </source>
</evidence>
<comment type="caution">
    <text evidence="10">The sequence shown here is derived from an EMBL/GenBank/DDBJ whole genome shotgun (WGS) entry which is preliminary data.</text>
</comment>
<accession>A0A1S9RJ34</accession>
<keyword evidence="6" id="KW-0508">mRNA splicing</keyword>
<feature type="compositionally biased region" description="Basic residues" evidence="8">
    <location>
        <begin position="206"/>
        <end position="218"/>
    </location>
</feature>
<dbReference type="PANTHER" id="PTHR16196">
    <property type="entry name" value="CELL CYCLE CONTROL PROTEIN CWF25"/>
    <property type="match status" value="1"/>
</dbReference>
<dbReference type="InterPro" id="IPR022209">
    <property type="entry name" value="CWC25"/>
</dbReference>
<evidence type="ECO:0000256" key="1">
    <source>
        <dbReference type="ARBA" id="ARBA00004123"/>
    </source>
</evidence>
<dbReference type="AlphaFoldDB" id="A0A1S9RJ34"/>
<evidence type="ECO:0000313" key="11">
    <source>
        <dbReference type="Proteomes" id="UP000190744"/>
    </source>
</evidence>
<feature type="compositionally biased region" description="Basic and acidic residues" evidence="8">
    <location>
        <begin position="435"/>
        <end position="445"/>
    </location>
</feature>
<feature type="compositionally biased region" description="Basic and acidic residues" evidence="8">
    <location>
        <begin position="323"/>
        <end position="358"/>
    </location>
</feature>
<evidence type="ECO:0000256" key="5">
    <source>
        <dbReference type="ARBA" id="ARBA00023054"/>
    </source>
</evidence>
<evidence type="ECO:0000256" key="2">
    <source>
        <dbReference type="ARBA" id="ARBA00006695"/>
    </source>
</evidence>
<dbReference type="Pfam" id="PF10197">
    <property type="entry name" value="Cir_N"/>
    <property type="match status" value="1"/>
</dbReference>
<dbReference type="Pfam" id="PF12542">
    <property type="entry name" value="CWC25"/>
    <property type="match status" value="1"/>
</dbReference>
<evidence type="ECO:0000256" key="7">
    <source>
        <dbReference type="ARBA" id="ARBA00023242"/>
    </source>
</evidence>
<feature type="compositionally biased region" description="Basic and acidic residues" evidence="8">
    <location>
        <begin position="232"/>
        <end position="306"/>
    </location>
</feature>
<keyword evidence="4" id="KW-0747">Spliceosome</keyword>
<feature type="region of interest" description="Disordered" evidence="8">
    <location>
        <begin position="155"/>
        <end position="458"/>
    </location>
</feature>
<feature type="compositionally biased region" description="Basic and acidic residues" evidence="8">
    <location>
        <begin position="397"/>
        <end position="425"/>
    </location>
</feature>
<feature type="domain" description="CBF1-interacting co-repressor CIR N-terminal" evidence="9">
    <location>
        <begin position="10"/>
        <end position="46"/>
    </location>
</feature>
<dbReference type="Proteomes" id="UP000190744">
    <property type="component" value="Unassembled WGS sequence"/>
</dbReference>
<dbReference type="InterPro" id="IPR051376">
    <property type="entry name" value="CWC25_splicing_factor"/>
</dbReference>
<dbReference type="InterPro" id="IPR019339">
    <property type="entry name" value="CIR_N_dom"/>
</dbReference>
<feature type="compositionally biased region" description="Basic and acidic residues" evidence="8">
    <location>
        <begin position="373"/>
        <end position="387"/>
    </location>
</feature>
<dbReference type="PANTHER" id="PTHR16196:SF0">
    <property type="entry name" value="PRE-MRNA-SPLICING FACTOR CWC25 HOMOLOG"/>
    <property type="match status" value="1"/>
</dbReference>
<dbReference type="EMBL" id="LJBN01000168">
    <property type="protein sequence ID" value="OOQ85361.1"/>
    <property type="molecule type" value="Genomic_DNA"/>
</dbReference>
<proteinExistence type="inferred from homology"/>
<dbReference type="SMART" id="SM01083">
    <property type="entry name" value="Cir_N"/>
    <property type="match status" value="1"/>
</dbReference>
<name>A0A1S9RJ34_PENBI</name>
<feature type="compositionally biased region" description="Basic and acidic residues" evidence="8">
    <location>
        <begin position="160"/>
        <end position="205"/>
    </location>
</feature>
<comment type="subcellular location">
    <subcellularLocation>
        <location evidence="1">Nucleus</location>
    </subcellularLocation>
</comment>
<comment type="similarity">
    <text evidence="2">Belongs to the CWC25 family.</text>
</comment>
<organism evidence="10 11">
    <name type="scientific">Penicillium brasilianum</name>
    <dbReference type="NCBI Taxonomy" id="104259"/>
    <lineage>
        <taxon>Eukaryota</taxon>
        <taxon>Fungi</taxon>
        <taxon>Dikarya</taxon>
        <taxon>Ascomycota</taxon>
        <taxon>Pezizomycotina</taxon>
        <taxon>Eurotiomycetes</taxon>
        <taxon>Eurotiomycetidae</taxon>
        <taxon>Eurotiales</taxon>
        <taxon>Aspergillaceae</taxon>
        <taxon>Penicillium</taxon>
    </lineage>
</organism>
<gene>
    <name evidence="10" type="ORF">PEBR_26207</name>
</gene>
<feature type="region of interest" description="Disordered" evidence="8">
    <location>
        <begin position="28"/>
        <end position="47"/>
    </location>
</feature>
<sequence>MGGDLNLKKSWHPSLLRNQERVWQQEKRALDERKKTEQLRREREEERQIQELQRLQEASGKSAPQSRVDWMYQAPSSSTGHYSEEMEGYLLGKRRIDGILLKNDTDNQKLEKGADVVGANATAGPSVGSARDTMTKVLNDPLLEVKKREQAAYEAAVMEAARRKEREARRKGDSGRESGRDRDRRHRDHDSKRRRYSDEGGDDRRHRSHRSERRHRSRSPTSPERSHRRHRSERDREYDRDRREDRRRGDNTRSRRDDRDRDRDRDRERDGHENKERRDSYTSQPRERDSGARRDRDQDNHRERSLQRSSPRRRSPSPQHAQRRNDRGNGDGQDSNRREGDRRDYPRRDYNNRNDSYNRNRGPAPPRAAPNKPDPKQQEEERLRKLAEMQSNASELEADRRQRISEIDAKEHKEKESDDKQRSDRGQFMSKVHQRVQEDSLDERIRRSRGGLSKMDED</sequence>